<dbReference type="Gene3D" id="1.25.40.420">
    <property type="match status" value="1"/>
</dbReference>
<comment type="caution">
    <text evidence="3">The sequence shown here is derived from an EMBL/GenBank/DDBJ whole genome shotgun (WGS) entry which is preliminary data.</text>
</comment>
<feature type="domain" description="BTB" evidence="1">
    <location>
        <begin position="335"/>
        <end position="402"/>
    </location>
</feature>
<dbReference type="PROSITE" id="PS50144">
    <property type="entry name" value="MATH"/>
    <property type="match status" value="1"/>
</dbReference>
<dbReference type="EMBL" id="BMAW01132303">
    <property type="protein sequence ID" value="GFU42992.1"/>
    <property type="molecule type" value="Genomic_DNA"/>
</dbReference>
<dbReference type="EMBL" id="BMAW01023890">
    <property type="protein sequence ID" value="GFT85123.1"/>
    <property type="molecule type" value="Genomic_DNA"/>
</dbReference>
<accession>A0A8X6PRF8</accession>
<proteinExistence type="predicted"/>
<reference evidence="3" key="1">
    <citation type="submission" date="2020-08" db="EMBL/GenBank/DDBJ databases">
        <title>Multicomponent nature underlies the extraordinary mechanical properties of spider dragline silk.</title>
        <authorList>
            <person name="Kono N."/>
            <person name="Nakamura H."/>
            <person name="Mori M."/>
            <person name="Yoshida Y."/>
            <person name="Ohtoshi R."/>
            <person name="Malay A.D."/>
            <person name="Moran D.A.P."/>
            <person name="Tomita M."/>
            <person name="Numata K."/>
            <person name="Arakawa K."/>
        </authorList>
    </citation>
    <scope>NUCLEOTIDE SEQUENCE</scope>
</reference>
<dbReference type="InterPro" id="IPR002083">
    <property type="entry name" value="MATH/TRAF_dom"/>
</dbReference>
<dbReference type="OrthoDB" id="6359816at2759"/>
<dbReference type="CDD" id="cd18186">
    <property type="entry name" value="BTB_POZ_ZBTB_KLHL-like"/>
    <property type="match status" value="1"/>
</dbReference>
<evidence type="ECO:0000259" key="1">
    <source>
        <dbReference type="PROSITE" id="PS50097"/>
    </source>
</evidence>
<dbReference type="Gene3D" id="3.30.710.10">
    <property type="entry name" value="Potassium Channel Kv1.1, Chain A"/>
    <property type="match status" value="1"/>
</dbReference>
<dbReference type="PANTHER" id="PTHR24413">
    <property type="entry name" value="SPECKLE-TYPE POZ PROTEIN"/>
    <property type="match status" value="1"/>
</dbReference>
<evidence type="ECO:0000313" key="5">
    <source>
        <dbReference type="Proteomes" id="UP000887013"/>
    </source>
</evidence>
<dbReference type="GO" id="GO:0030163">
    <property type="term" value="P:protein catabolic process"/>
    <property type="evidence" value="ECO:0007669"/>
    <property type="project" value="UniProtKB-ARBA"/>
</dbReference>
<evidence type="ECO:0000313" key="3">
    <source>
        <dbReference type="EMBL" id="GFT85123.1"/>
    </source>
</evidence>
<dbReference type="SMART" id="SM00225">
    <property type="entry name" value="BTB"/>
    <property type="match status" value="1"/>
</dbReference>
<sequence length="500" mass="57966">MAFNNAAAESEAWFTVLWNIENFSYCWQKTGEHINSPTFVVESTESTKWCFQLYPRGYRNENFSTYYVISHCNIESEGNGTEWELAILAEDGSVLARNERGRPIIDANGCFLFRSFAELKHVTKTKREAFLSRDTLRIRCKVWRTDGRTVTPSTFVARTVLSVKTINFLWIIERFRSLESDHKVLCVNRKGVGANFNIGVDEENNIMILIEPFDSNTKFFTFKSYIIDRNGIMIDFGKHEYWPSQINSYSLPFTKQICLDEENLYLRTDFLSLNCKYAWCDGIVSEEIKHYYIGIISPLDRNSIIPKACSSYADTDEIIDLKKKFKFVVDEGILSDVKLRTATQTFPAHRFFLSHRSRVFLAMFMTDSEGKVQECVDVPDVEDNTLRRMLLYVYTNVLEGLQWESALKLYAAAHKYEIVALKSKCRSFFKCNLCPNNLCDVLVLGDMHADDDLKAAAQKYALEHEEDVFRSEVWKAFTETNHALATQTMLLKWNKNYICK</sequence>
<dbReference type="SUPFAM" id="SSF49599">
    <property type="entry name" value="TRAF domain-like"/>
    <property type="match status" value="1"/>
</dbReference>
<protein>
    <submittedName>
        <fullName evidence="3">Uncharacterized protein</fullName>
    </submittedName>
</protein>
<dbReference type="InterPro" id="IPR000210">
    <property type="entry name" value="BTB/POZ_dom"/>
</dbReference>
<dbReference type="Gene3D" id="2.60.210.10">
    <property type="entry name" value="Apoptosis, Tumor Necrosis Factor Receptor Associated Protein 2, Chain A"/>
    <property type="match status" value="1"/>
</dbReference>
<dbReference type="InterPro" id="IPR008974">
    <property type="entry name" value="TRAF-like"/>
</dbReference>
<organism evidence="3 5">
    <name type="scientific">Nephila pilipes</name>
    <name type="common">Giant wood spider</name>
    <name type="synonym">Nephila maculata</name>
    <dbReference type="NCBI Taxonomy" id="299642"/>
    <lineage>
        <taxon>Eukaryota</taxon>
        <taxon>Metazoa</taxon>
        <taxon>Ecdysozoa</taxon>
        <taxon>Arthropoda</taxon>
        <taxon>Chelicerata</taxon>
        <taxon>Arachnida</taxon>
        <taxon>Araneae</taxon>
        <taxon>Araneomorphae</taxon>
        <taxon>Entelegynae</taxon>
        <taxon>Araneoidea</taxon>
        <taxon>Nephilidae</taxon>
        <taxon>Nephila</taxon>
    </lineage>
</organism>
<dbReference type="Proteomes" id="UP000887013">
    <property type="component" value="Unassembled WGS sequence"/>
</dbReference>
<dbReference type="Pfam" id="PF22486">
    <property type="entry name" value="MATH_2"/>
    <property type="match status" value="1"/>
</dbReference>
<feature type="domain" description="MATH" evidence="2">
    <location>
        <begin position="13"/>
        <end position="142"/>
    </location>
</feature>
<dbReference type="Pfam" id="PF00651">
    <property type="entry name" value="BTB"/>
    <property type="match status" value="1"/>
</dbReference>
<gene>
    <name evidence="3" type="ORF">NPIL_366061</name>
    <name evidence="4" type="ORF">NPIL_504701</name>
</gene>
<dbReference type="PROSITE" id="PS50097">
    <property type="entry name" value="BTB"/>
    <property type="match status" value="1"/>
</dbReference>
<dbReference type="InterPro" id="IPR011333">
    <property type="entry name" value="SKP1/BTB/POZ_sf"/>
</dbReference>
<keyword evidence="5" id="KW-1185">Reference proteome</keyword>
<evidence type="ECO:0000313" key="4">
    <source>
        <dbReference type="EMBL" id="GFU42992.1"/>
    </source>
</evidence>
<dbReference type="AlphaFoldDB" id="A0A8X6PRF8"/>
<evidence type="ECO:0000259" key="2">
    <source>
        <dbReference type="PROSITE" id="PS50144"/>
    </source>
</evidence>
<dbReference type="SUPFAM" id="SSF54695">
    <property type="entry name" value="POZ domain"/>
    <property type="match status" value="1"/>
</dbReference>
<name>A0A8X6PRF8_NEPPI</name>